<sequence>MTRIAMIGGGPKTLFALLELHDVLSPERAGTLHVDVYDPHPPGAGRVWQSGQPEVLRLNVASRIVDASSRLDDQNFGTWAACNAPQYMNDTYPPRAVVGRYLSEQFRTLSEQGNMELNHVPLVVLAVVRDVAGWQVHTAEGAEFYDEVVLATGHGLSDDPSAEEIPTAQNATPLIGEYGSLTEARIPPGGRVRLRGAALTAYDVALLLTEGRGGRWETDTTDGTGSLRYLASGREPSRIIMTSRTGLPMDPKPESIPPEIVELIRSRAQQLRRWGSDLATAAETNPHKMDELWRILLDAAADCAAMAGLRTSKLQLWRTALTGRSADMGTGDSVEGLWRRSLAVNRGAAEPTTRWVWARVWSGLYAQLVVAIDRVRWEPRQRKLFDRIARNFERMAFGPPERTVRRLVALFEAGLLVQDRSAGDADRHAEIVVDALTPSPGILLKPEGAAKSSLFAGLLEAGEISVRSGERGLLTDLDGTCINARGQRYESLTALGRPTEGPTLGHDTLNRSLHEEPRRWARRIASQLPLPAPSLSE</sequence>
<reference evidence="2 3" key="1">
    <citation type="submission" date="2020-04" db="EMBL/GenBank/DDBJ databases">
        <title>Paeniglutamicibacter sp. ANT13_2, a novel actinomycete isolated from sediment in Antarctica.</title>
        <authorList>
            <person name="Sakdapetsiri C."/>
            <person name="Pinyakong O."/>
        </authorList>
    </citation>
    <scope>NUCLEOTIDE SEQUENCE [LARGE SCALE GENOMIC DNA]</scope>
    <source>
        <strain evidence="2 3">ANT13_2</strain>
    </source>
</reference>
<organism evidence="2 3">
    <name type="scientific">Paeniglutamicibacter terrestris</name>
    <dbReference type="NCBI Taxonomy" id="2723403"/>
    <lineage>
        <taxon>Bacteria</taxon>
        <taxon>Bacillati</taxon>
        <taxon>Actinomycetota</taxon>
        <taxon>Actinomycetes</taxon>
        <taxon>Micrococcales</taxon>
        <taxon>Micrococcaceae</taxon>
        <taxon>Paeniglutamicibacter</taxon>
    </lineage>
</organism>
<evidence type="ECO:0000313" key="2">
    <source>
        <dbReference type="EMBL" id="NKG21537.1"/>
    </source>
</evidence>
<evidence type="ECO:0000259" key="1">
    <source>
        <dbReference type="Pfam" id="PF13454"/>
    </source>
</evidence>
<gene>
    <name evidence="2" type="ORF">HED64_12570</name>
</gene>
<protein>
    <recommendedName>
        <fullName evidence="1">FAD-dependent urate hydroxylase HpyO/Asp monooxygenase CreE-like FAD/NAD(P)-binding domain-containing protein</fullName>
    </recommendedName>
</protein>
<comment type="caution">
    <text evidence="2">The sequence shown here is derived from an EMBL/GenBank/DDBJ whole genome shotgun (WGS) entry which is preliminary data.</text>
</comment>
<keyword evidence="3" id="KW-1185">Reference proteome</keyword>
<accession>A0ABX1G5K8</accession>
<evidence type="ECO:0000313" key="3">
    <source>
        <dbReference type="Proteomes" id="UP000746595"/>
    </source>
</evidence>
<dbReference type="InterPro" id="IPR036188">
    <property type="entry name" value="FAD/NAD-bd_sf"/>
</dbReference>
<dbReference type="SUPFAM" id="SSF51905">
    <property type="entry name" value="FAD/NAD(P)-binding domain"/>
    <property type="match status" value="1"/>
</dbReference>
<dbReference type="InterPro" id="IPR052189">
    <property type="entry name" value="L-asp_N-monooxygenase_NS-form"/>
</dbReference>
<dbReference type="Pfam" id="PF13454">
    <property type="entry name" value="NAD_binding_9"/>
    <property type="match status" value="1"/>
</dbReference>
<dbReference type="Proteomes" id="UP000746595">
    <property type="component" value="Unassembled WGS sequence"/>
</dbReference>
<dbReference type="Gene3D" id="3.50.50.60">
    <property type="entry name" value="FAD/NAD(P)-binding domain"/>
    <property type="match status" value="1"/>
</dbReference>
<feature type="domain" description="FAD-dependent urate hydroxylase HpyO/Asp monooxygenase CreE-like FAD/NAD(P)-binding" evidence="1">
    <location>
        <begin position="5"/>
        <end position="154"/>
    </location>
</feature>
<dbReference type="PANTHER" id="PTHR40254">
    <property type="entry name" value="BLR0577 PROTEIN"/>
    <property type="match status" value="1"/>
</dbReference>
<dbReference type="EMBL" id="JAAWVT010000005">
    <property type="protein sequence ID" value="NKG21537.1"/>
    <property type="molecule type" value="Genomic_DNA"/>
</dbReference>
<dbReference type="InterPro" id="IPR038732">
    <property type="entry name" value="HpyO/CreE_NAD-binding"/>
</dbReference>
<proteinExistence type="predicted"/>
<name>A0ABX1G5K8_9MICC</name>
<dbReference type="RefSeq" id="WP_168152329.1">
    <property type="nucleotide sequence ID" value="NZ_JAAWVT010000005.1"/>
</dbReference>
<dbReference type="PANTHER" id="PTHR40254:SF1">
    <property type="entry name" value="BLR0577 PROTEIN"/>
    <property type="match status" value="1"/>
</dbReference>